<organism evidence="1 2">
    <name type="scientific">Scleroderma citrinum Foug A</name>
    <dbReference type="NCBI Taxonomy" id="1036808"/>
    <lineage>
        <taxon>Eukaryota</taxon>
        <taxon>Fungi</taxon>
        <taxon>Dikarya</taxon>
        <taxon>Basidiomycota</taxon>
        <taxon>Agaricomycotina</taxon>
        <taxon>Agaricomycetes</taxon>
        <taxon>Agaricomycetidae</taxon>
        <taxon>Boletales</taxon>
        <taxon>Sclerodermatineae</taxon>
        <taxon>Sclerodermataceae</taxon>
        <taxon>Scleroderma</taxon>
    </lineage>
</organism>
<protein>
    <submittedName>
        <fullName evidence="1">Uncharacterized protein</fullName>
    </submittedName>
</protein>
<keyword evidence="2" id="KW-1185">Reference proteome</keyword>
<dbReference type="OrthoDB" id="2684236at2759"/>
<dbReference type="STRING" id="1036808.A0A0C3DGH2"/>
<dbReference type="InterPro" id="IPR009836">
    <property type="entry name" value="GRDP-like"/>
</dbReference>
<feature type="non-terminal residue" evidence="1">
    <location>
        <position position="1"/>
    </location>
</feature>
<dbReference type="Pfam" id="PF07173">
    <property type="entry name" value="GRDP-like"/>
    <property type="match status" value="1"/>
</dbReference>
<dbReference type="Proteomes" id="UP000053989">
    <property type="component" value="Unassembled WGS sequence"/>
</dbReference>
<dbReference type="AlphaFoldDB" id="A0A0C3DGH2"/>
<accession>A0A0C3DGH2</accession>
<reference evidence="2" key="2">
    <citation type="submission" date="2015-01" db="EMBL/GenBank/DDBJ databases">
        <title>Evolutionary Origins and Diversification of the Mycorrhizal Mutualists.</title>
        <authorList>
            <consortium name="DOE Joint Genome Institute"/>
            <consortium name="Mycorrhizal Genomics Consortium"/>
            <person name="Kohler A."/>
            <person name="Kuo A."/>
            <person name="Nagy L.G."/>
            <person name="Floudas D."/>
            <person name="Copeland A."/>
            <person name="Barry K.W."/>
            <person name="Cichocki N."/>
            <person name="Veneault-Fourrey C."/>
            <person name="LaButti K."/>
            <person name="Lindquist E.A."/>
            <person name="Lipzen A."/>
            <person name="Lundell T."/>
            <person name="Morin E."/>
            <person name="Murat C."/>
            <person name="Riley R."/>
            <person name="Ohm R."/>
            <person name="Sun H."/>
            <person name="Tunlid A."/>
            <person name="Henrissat B."/>
            <person name="Grigoriev I.V."/>
            <person name="Hibbett D.S."/>
            <person name="Martin F."/>
        </authorList>
    </citation>
    <scope>NUCLEOTIDE SEQUENCE [LARGE SCALE GENOMIC DNA]</scope>
    <source>
        <strain evidence="2">Foug A</strain>
    </source>
</reference>
<sequence length="402" mass="46281">PAAARKLDERRRWAWFVVLAVEIHTFGRWCVKIEDTDVEWRGLPPIDVAMVWHTYLLNPSWYAEDTMRIPILRTLAKYNQVMSTCLEFPTLLTTKTPHHQRTEMWYLRTGTPYHPFDAAADLTHKSIERPQCNFELTKSTTAFLDTDGMGYSQDNFKTTCQCGFLITMDNLGMYKFVKNIIERNPPASYLAYRFATHAPHSYDTQRAEKMKQAIARAKPLARMLASQTRVGRTPTTVVQTRPVSPANEFMRASGNNPASLRRVLGEYTDDRLFSVDLVGAVLRQASFVQKIHDLGWTSPGFFDSEEDAVMLRHCMTRFLGLMAESKGSFFVPTMDIDLAWHTHRLLARRHQEDCLELVGRYVNHDDKVEEDKLATSFDVSCRVWQDRYGVPYMYCGCPPPGE</sequence>
<gene>
    <name evidence="1" type="ORF">SCLCIDRAFT_1185598</name>
</gene>
<dbReference type="PANTHER" id="PTHR34365:SF7">
    <property type="entry name" value="GLYCINE-RICH DOMAIN-CONTAINING PROTEIN 1"/>
    <property type="match status" value="1"/>
</dbReference>
<dbReference type="HOGENOM" id="CLU_010103_1_0_1"/>
<reference evidence="1 2" key="1">
    <citation type="submission" date="2014-04" db="EMBL/GenBank/DDBJ databases">
        <authorList>
            <consortium name="DOE Joint Genome Institute"/>
            <person name="Kuo A."/>
            <person name="Kohler A."/>
            <person name="Nagy L.G."/>
            <person name="Floudas D."/>
            <person name="Copeland A."/>
            <person name="Barry K.W."/>
            <person name="Cichocki N."/>
            <person name="Veneault-Fourrey C."/>
            <person name="LaButti K."/>
            <person name="Lindquist E.A."/>
            <person name="Lipzen A."/>
            <person name="Lundell T."/>
            <person name="Morin E."/>
            <person name="Murat C."/>
            <person name="Sun H."/>
            <person name="Tunlid A."/>
            <person name="Henrissat B."/>
            <person name="Grigoriev I.V."/>
            <person name="Hibbett D.S."/>
            <person name="Martin F."/>
            <person name="Nordberg H.P."/>
            <person name="Cantor M.N."/>
            <person name="Hua S.X."/>
        </authorList>
    </citation>
    <scope>NUCLEOTIDE SEQUENCE [LARGE SCALE GENOMIC DNA]</scope>
    <source>
        <strain evidence="1 2">Foug A</strain>
    </source>
</reference>
<proteinExistence type="predicted"/>
<name>A0A0C3DGH2_9AGAM</name>
<dbReference type="PANTHER" id="PTHR34365">
    <property type="entry name" value="ENOLASE (DUF1399)"/>
    <property type="match status" value="1"/>
</dbReference>
<dbReference type="EMBL" id="KN822069">
    <property type="protein sequence ID" value="KIM59805.1"/>
    <property type="molecule type" value="Genomic_DNA"/>
</dbReference>
<evidence type="ECO:0000313" key="1">
    <source>
        <dbReference type="EMBL" id="KIM59805.1"/>
    </source>
</evidence>
<evidence type="ECO:0000313" key="2">
    <source>
        <dbReference type="Proteomes" id="UP000053989"/>
    </source>
</evidence>
<dbReference type="InParanoid" id="A0A0C3DGH2"/>